<dbReference type="Pfam" id="PF06835">
    <property type="entry name" value="LptC"/>
    <property type="match status" value="1"/>
</dbReference>
<accession>A0ABT3PUL4</accession>
<dbReference type="RefSeq" id="WP_265786828.1">
    <property type="nucleotide sequence ID" value="NZ_BAABRS010000001.1"/>
</dbReference>
<protein>
    <submittedName>
        <fullName evidence="1">LPS export ABC transporter periplasmic protein LptC</fullName>
    </submittedName>
</protein>
<dbReference type="Proteomes" id="UP001207337">
    <property type="component" value="Unassembled WGS sequence"/>
</dbReference>
<organism evidence="1 2">
    <name type="scientific">Fodinibius salicampi</name>
    <dbReference type="NCBI Taxonomy" id="1920655"/>
    <lineage>
        <taxon>Bacteria</taxon>
        <taxon>Pseudomonadati</taxon>
        <taxon>Balneolota</taxon>
        <taxon>Balneolia</taxon>
        <taxon>Balneolales</taxon>
        <taxon>Balneolaceae</taxon>
        <taxon>Fodinibius</taxon>
    </lineage>
</organism>
<evidence type="ECO:0000313" key="1">
    <source>
        <dbReference type="EMBL" id="MCW9711535.1"/>
    </source>
</evidence>
<comment type="caution">
    <text evidence="1">The sequence shown here is derived from an EMBL/GenBank/DDBJ whole genome shotgun (WGS) entry which is preliminary data.</text>
</comment>
<name>A0ABT3PUL4_9BACT</name>
<evidence type="ECO:0000313" key="2">
    <source>
        <dbReference type="Proteomes" id="UP001207337"/>
    </source>
</evidence>
<dbReference type="NCBIfam" id="TIGR04409">
    <property type="entry name" value="LptC_YrbK"/>
    <property type="match status" value="1"/>
</dbReference>
<gene>
    <name evidence="1" type="primary">lptC</name>
    <name evidence="1" type="ORF">LQ318_01345</name>
</gene>
<dbReference type="EMBL" id="JAJNDC010000001">
    <property type="protein sequence ID" value="MCW9711535.1"/>
    <property type="molecule type" value="Genomic_DNA"/>
</dbReference>
<dbReference type="InterPro" id="IPR010664">
    <property type="entry name" value="LipoPS_assembly_LptC-rel"/>
</dbReference>
<sequence>MEQHNIKIFRLFLFSLLLTISISSCGELSEEQSAQVDEALSDSLTSTTESWDVDMEIIEDGTKKMRLFGSYAATYTTEDSSSTRVKGPVIIHLYDSTGTITTRAYSERAVYDADNAIFELFGDVRVNTADNRKLTSEYLKWIQSEDIISTPKFVIITTPSDSIAGTGFEGTTDLSDDYTIEKPTGQFVID</sequence>
<proteinExistence type="predicted"/>
<dbReference type="PROSITE" id="PS51257">
    <property type="entry name" value="PROKAR_LIPOPROTEIN"/>
    <property type="match status" value="1"/>
</dbReference>
<dbReference type="InterPro" id="IPR026265">
    <property type="entry name" value="LptC"/>
</dbReference>
<reference evidence="1 2" key="1">
    <citation type="submission" date="2021-11" db="EMBL/GenBank/DDBJ databases">
        <title>Aliifidinibius sp. nov., a new bacterium isolated from saline soil.</title>
        <authorList>
            <person name="Galisteo C."/>
            <person name="De La Haba R."/>
            <person name="Sanchez-Porro C."/>
            <person name="Ventosa A."/>
        </authorList>
    </citation>
    <scope>NUCLEOTIDE SEQUENCE [LARGE SCALE GENOMIC DNA]</scope>
    <source>
        <strain evidence="1 2">KACC 190600</strain>
    </source>
</reference>
<dbReference type="Gene3D" id="2.60.450.10">
    <property type="entry name" value="Lipopolysaccharide (LPS) transport protein A like domain"/>
    <property type="match status" value="1"/>
</dbReference>
<keyword evidence="2" id="KW-1185">Reference proteome</keyword>